<dbReference type="AlphaFoldDB" id="A0A975GEW2"/>
<name>A0A975GEW2_9BACT</name>
<feature type="chain" id="PRO_5038067522" evidence="1">
    <location>
        <begin position="24"/>
        <end position="364"/>
    </location>
</feature>
<dbReference type="KEGG" id="dli:dnl_07790"/>
<organism evidence="2 3">
    <name type="scientific">Desulfonema limicola</name>
    <dbReference type="NCBI Taxonomy" id="45656"/>
    <lineage>
        <taxon>Bacteria</taxon>
        <taxon>Pseudomonadati</taxon>
        <taxon>Thermodesulfobacteriota</taxon>
        <taxon>Desulfobacteria</taxon>
        <taxon>Desulfobacterales</taxon>
        <taxon>Desulfococcaceae</taxon>
        <taxon>Desulfonema</taxon>
    </lineage>
</organism>
<feature type="signal peptide" evidence="1">
    <location>
        <begin position="1"/>
        <end position="23"/>
    </location>
</feature>
<dbReference type="RefSeq" id="WP_207690392.1">
    <property type="nucleotide sequence ID" value="NZ_CP061799.1"/>
</dbReference>
<evidence type="ECO:0000313" key="3">
    <source>
        <dbReference type="Proteomes" id="UP000663720"/>
    </source>
</evidence>
<dbReference type="InterPro" id="IPR018247">
    <property type="entry name" value="EF_Hand_1_Ca_BS"/>
</dbReference>
<dbReference type="EMBL" id="CP061799">
    <property type="protein sequence ID" value="QTA78555.1"/>
    <property type="molecule type" value="Genomic_DNA"/>
</dbReference>
<sequence length="364" mass="37626">MKKIISILTISLFLVLSANAALAADVVKLTVGTGTATSTAPASINITATPTTGSPTVAGAAFTLRYDSSLTVTVDNTTFFDTFVNQGFTAGQDGLDANELVSGFDSPFVTNAGTEGTKKLTRIAAARKDAGAIAAGGTVLFTLSVEGTVAGTFAIEIIPTIPNPNSEGDTNAAGWSVGEMSDLLIGVDTTPGTTDPFPVRLAKADTANMDAGSVIVKGDVMVDSDSDGIDDSWEMTYFGDLTTADATTDYDQDGYKDVDEYLNSIAGQDANGNDYNPNFMNPPGGTNSTTPSYVLGDVNMDGAIGIDDVKRSFELFGGAAPVSQQEYRLANPCPADEDIQPTITDVKALFVLFGGGDPYAGTCQ</sequence>
<keyword evidence="3" id="KW-1185">Reference proteome</keyword>
<evidence type="ECO:0000256" key="1">
    <source>
        <dbReference type="SAM" id="SignalP"/>
    </source>
</evidence>
<reference evidence="2" key="1">
    <citation type="journal article" date="2021" name="Microb. Physiol.">
        <title>Proteogenomic Insights into the Physiology of Marine, Sulfate-Reducing, Filamentous Desulfonema limicola and Desulfonema magnum.</title>
        <authorList>
            <person name="Schnaars V."/>
            <person name="Wohlbrand L."/>
            <person name="Scheve S."/>
            <person name="Hinrichs C."/>
            <person name="Reinhardt R."/>
            <person name="Rabus R."/>
        </authorList>
    </citation>
    <scope>NUCLEOTIDE SEQUENCE</scope>
    <source>
        <strain evidence="2">5ac10</strain>
    </source>
</reference>
<dbReference type="PROSITE" id="PS00018">
    <property type="entry name" value="EF_HAND_1"/>
    <property type="match status" value="1"/>
</dbReference>
<proteinExistence type="predicted"/>
<keyword evidence="1" id="KW-0732">Signal</keyword>
<protein>
    <submittedName>
        <fullName evidence="2">EF-Hand calcium-binding site-containing</fullName>
    </submittedName>
</protein>
<accession>A0A975GEW2</accession>
<dbReference type="Proteomes" id="UP000663720">
    <property type="component" value="Chromosome"/>
</dbReference>
<gene>
    <name evidence="2" type="ORF">dnl_07790</name>
</gene>
<evidence type="ECO:0000313" key="2">
    <source>
        <dbReference type="EMBL" id="QTA78555.1"/>
    </source>
</evidence>